<comment type="caution">
    <text evidence="4">The sequence shown here is derived from an EMBL/GenBank/DDBJ whole genome shotgun (WGS) entry which is preliminary data.</text>
</comment>
<dbReference type="PANTHER" id="PTHR13950:SF9">
    <property type="entry name" value="RABCONNECTIN-3A"/>
    <property type="match status" value="1"/>
</dbReference>
<dbReference type="InterPro" id="IPR022033">
    <property type="entry name" value="Rav1p_C"/>
</dbReference>
<feature type="compositionally biased region" description="Polar residues" evidence="2">
    <location>
        <begin position="130"/>
        <end position="142"/>
    </location>
</feature>
<accession>A0A8J4SXU5</accession>
<feature type="compositionally biased region" description="Polar residues" evidence="2">
    <location>
        <begin position="938"/>
        <end position="954"/>
    </location>
</feature>
<feature type="compositionally biased region" description="Basic and acidic residues" evidence="2">
    <location>
        <begin position="1061"/>
        <end position="1075"/>
    </location>
</feature>
<dbReference type="PROSITE" id="PS50082">
    <property type="entry name" value="WD_REPEATS_2"/>
    <property type="match status" value="1"/>
</dbReference>
<evidence type="ECO:0000259" key="3">
    <source>
        <dbReference type="Pfam" id="PF12234"/>
    </source>
</evidence>
<organism evidence="4 5">
    <name type="scientific">Paragonimus heterotremus</name>
    <dbReference type="NCBI Taxonomy" id="100268"/>
    <lineage>
        <taxon>Eukaryota</taxon>
        <taxon>Metazoa</taxon>
        <taxon>Spiralia</taxon>
        <taxon>Lophotrochozoa</taxon>
        <taxon>Platyhelminthes</taxon>
        <taxon>Trematoda</taxon>
        <taxon>Digenea</taxon>
        <taxon>Plagiorchiida</taxon>
        <taxon>Troglotremata</taxon>
        <taxon>Troglotrematidae</taxon>
        <taxon>Paragonimus</taxon>
    </lineage>
</organism>
<evidence type="ECO:0000256" key="1">
    <source>
        <dbReference type="PROSITE-ProRule" id="PRU00221"/>
    </source>
</evidence>
<dbReference type="Pfam" id="PF00400">
    <property type="entry name" value="WD40"/>
    <property type="match status" value="1"/>
</dbReference>
<evidence type="ECO:0000313" key="4">
    <source>
        <dbReference type="EMBL" id="KAF5401156.1"/>
    </source>
</evidence>
<feature type="compositionally biased region" description="Basic and acidic residues" evidence="2">
    <location>
        <begin position="911"/>
        <end position="922"/>
    </location>
</feature>
<dbReference type="Proteomes" id="UP000748531">
    <property type="component" value="Unassembled WGS sequence"/>
</dbReference>
<feature type="region of interest" description="Disordered" evidence="2">
    <location>
        <begin position="1172"/>
        <end position="1192"/>
    </location>
</feature>
<dbReference type="InterPro" id="IPR001680">
    <property type="entry name" value="WD40_rpt"/>
</dbReference>
<dbReference type="PANTHER" id="PTHR13950">
    <property type="entry name" value="RABCONNECTIN-RELATED"/>
    <property type="match status" value="1"/>
</dbReference>
<keyword evidence="5" id="KW-1185">Reference proteome</keyword>
<feature type="compositionally biased region" description="Pro residues" evidence="2">
    <location>
        <begin position="890"/>
        <end position="903"/>
    </location>
</feature>
<dbReference type="InterPro" id="IPR052208">
    <property type="entry name" value="DmX-like/RAVE_component"/>
</dbReference>
<feature type="compositionally biased region" description="Low complexity" evidence="2">
    <location>
        <begin position="866"/>
        <end position="875"/>
    </location>
</feature>
<evidence type="ECO:0000256" key="2">
    <source>
        <dbReference type="SAM" id="MobiDB-lite"/>
    </source>
</evidence>
<dbReference type="Pfam" id="PF12234">
    <property type="entry name" value="Rav1p_C"/>
    <property type="match status" value="1"/>
</dbReference>
<protein>
    <recommendedName>
        <fullName evidence="3">RAVE complex protein Rav1 C-terminal domain-containing protein</fullName>
    </recommendedName>
</protein>
<feature type="region of interest" description="Disordered" evidence="2">
    <location>
        <begin position="866"/>
        <end position="966"/>
    </location>
</feature>
<gene>
    <name evidence="4" type="ORF">PHET_05584</name>
</gene>
<dbReference type="OrthoDB" id="342131at2759"/>
<dbReference type="PROSITE" id="PS50294">
    <property type="entry name" value="WD_REPEATS_REGION"/>
    <property type="match status" value="1"/>
</dbReference>
<feature type="region of interest" description="Disordered" evidence="2">
    <location>
        <begin position="91"/>
        <end position="142"/>
    </location>
</feature>
<dbReference type="EMBL" id="LUCH01002668">
    <property type="protein sequence ID" value="KAF5401156.1"/>
    <property type="molecule type" value="Genomic_DNA"/>
</dbReference>
<feature type="region of interest" description="Disordered" evidence="2">
    <location>
        <begin position="256"/>
        <end position="315"/>
    </location>
</feature>
<keyword evidence="1" id="KW-0853">WD repeat</keyword>
<dbReference type="InterPro" id="IPR036322">
    <property type="entry name" value="WD40_repeat_dom_sf"/>
</dbReference>
<dbReference type="InterPro" id="IPR015943">
    <property type="entry name" value="WD40/YVTN_repeat-like_dom_sf"/>
</dbReference>
<dbReference type="SUPFAM" id="SSF50978">
    <property type="entry name" value="WD40 repeat-like"/>
    <property type="match status" value="1"/>
</dbReference>
<dbReference type="SMART" id="SM00320">
    <property type="entry name" value="WD40"/>
    <property type="match status" value="4"/>
</dbReference>
<name>A0A8J4SXU5_9TREM</name>
<feature type="region of interest" description="Disordered" evidence="2">
    <location>
        <begin position="1049"/>
        <end position="1091"/>
    </location>
</feature>
<feature type="region of interest" description="Disordered" evidence="2">
    <location>
        <begin position="1435"/>
        <end position="1465"/>
    </location>
</feature>
<feature type="domain" description="RAVE complex protein Rav1 C-terminal" evidence="3">
    <location>
        <begin position="2"/>
        <end position="211"/>
    </location>
</feature>
<sequence length="2018" mass="217672">MQAAGLFLLAGCLDDAVRVCLDTLKDLQLAVVLARLYTTTVPVPENRSTDSPYLRLLRQHVITNEDPFIRSMAFWTLGDPLAALQTLLEGPQPIDHTSTPNSPSKLSAEAQSPQHPQSLGRKSTLIGSVDSDNLPNSRSCGNKTSTSVYPSVFKFYTYLRSHPLVMRQCRLITPAGADHYALRRLNSLERRLCFRTAHHYSALGCPTLALEVLSKIPALVPSKDLSSVQSDSVSNTSVSGDLVTLKPCSSIPLSATSLSVSRPQPRPDDNIFNWSAEGALEPTQSSTDRNRFQIEWSDDEKEDTPARAPYRSDTISSVRESGAEAISNADEVVVDLIANQLKFIACLKILSEELSTLAAGAESEGVGLRQHVWHWLEHELAVVHTLTAASQQNGLICAPDNPDQLRFPVDNLIGQQYTAPDPGVSGWMSLSKETVGLNDYDCAMNQGPLTTPSFLLSLTPCPSYLGQTHTCPQPALDPSSQQNDSVTTTAAGILLSASAVSPELREAEHNRLRTRHRWLKAHEAFLTSLINFCGLYGASGVGLPAVRIELLLLLTELHTYPKCPRLVLNNAHSQPDLVPNQSDPGVTPWSTCTMGLVDGIPLLRTVLHLHPGALLLPDPIQHIQCMIQDLMACLETLPPPYLTTAILPYPYEPNKATTVSTEPTEATICASPFCAACARAPTPHRQRRVFLLRNLCAALSVCVHQALSTGGWFGPGQCSPGIGGIALPASSVMTARSVERLLATKQLLRPNTEPSRWPGLTSLRKYIHAQYETPRSKPALVPVMSSLMVKKGLSTTLTTATTALRCVNRRYLVGLLAQALAATFLGLVVYAMHTRDACALYRLISVHLDSTTWGKVFGGAYRAKPFRPAAPPGARGSESDSPRAPSKSPAQPPSRPPARPQPRPGATGRYIEIRSGRRKESTSDSSSIPEEVLRSSGGLKTSQHQATSEQSRSSPVPAPGKGKAVDDSETITATDISYTLPPPPPPPPDEWFVPPQCSMLTCLLERPTKHGALPDDPSLIFDSDDSDPPSGYISYHEAIAGQQRRARQAIRHAQYRQTTSAKREAQRKAKEELRRRLAKHTGLADSSDEDDVDRVVGRIEDLYPELKQETETAQTQTDSKATESVLQPRWILRLLHLDPDFGDVRYDNGSGWDQNAEELCVSSGSGDNEAGFYLPEESSGEESGSGFDESSLHSDLNKTRVLEVERQWIAGDSYAWRLMRLGIIQLVKGEIERLIQLLDFGADDLAVHAPGLVTATRLVEVWLTSYRLGLTAPPALTPKDLNRRVIATPDSHLIPPPQFVPDMELDLTVNPSATIAAGVCVDATEQSSQLPSVGATRAMLRLRHLIDPTKTPFQTRDPFSLPAKRLWCYLVRQPNVDDMFTRHVFRKPRPVQCVIVPNSMTTLGAAVTTAVGVTSHPPEQSAFTASPVPGINKFPGGTSDEHHKFGQGKTTRHHHHQQQPQQQTHLISGNASSLLFDDSIRLVHKEQDPLIAMCINQVNHSCIAIATPKEVIELNVDNLISLPAWYADEVEYDLELMRRPQRRVYPAGDTDDFIVLDASSSLVGAAGPETIGQAHAGGTGSHTVPTSHVILKRTLPAVYSLAAHPTFPYYLSGTGTGSVHLFEWATAMPVVAGFTNTYALTSAGASGQFPAGSRGARVTAIRFDDSGRRFGLGDADGNFGLWNMQSTTPEKPPYFRCRCHAKGLADFCFVGSSTLVATVGNGGGASSSTGPLLSGVNATSQVTGGEAASSFGTGVASVFGVEQDGANLTLWDTLLPPRRCGVIRVTDPELESPCTAVTHLVPSVNSTGWPACSPVTFNGLERSSNPAGTTIGNLVGTARDRVVVVGTKRGDVCFVDLRKPAVLFSFAAHESAVRTLCVDTATDCVLTGGADGNVKIWRLSEHELITSFCGDFYQGRGAAAVAAAALFRGNQSAAIIAATNPGIAEIQLLPLVTGVSLLNQGGGKLAEGSDQTGSVHQPQQNKYSLAAASSACRFLSCGADGGLRMRSLVVRPKPFRVC</sequence>
<dbReference type="GO" id="GO:0043291">
    <property type="term" value="C:RAVE complex"/>
    <property type="evidence" value="ECO:0007669"/>
    <property type="project" value="TreeGrafter"/>
</dbReference>
<dbReference type="Gene3D" id="2.130.10.10">
    <property type="entry name" value="YVTN repeat-like/Quinoprotein amine dehydrogenase"/>
    <property type="match status" value="2"/>
</dbReference>
<proteinExistence type="predicted"/>
<dbReference type="GO" id="GO:0007035">
    <property type="term" value="P:vacuolar acidification"/>
    <property type="evidence" value="ECO:0007669"/>
    <property type="project" value="TreeGrafter"/>
</dbReference>
<feature type="repeat" description="WD" evidence="1">
    <location>
        <begin position="1866"/>
        <end position="1907"/>
    </location>
</feature>
<reference evidence="4" key="1">
    <citation type="submission" date="2019-05" db="EMBL/GenBank/DDBJ databases">
        <title>Annotation for the trematode Paragonimus heterotremus.</title>
        <authorList>
            <person name="Choi Y.-J."/>
        </authorList>
    </citation>
    <scope>NUCLEOTIDE SEQUENCE</scope>
    <source>
        <strain evidence="4">LC</strain>
    </source>
</reference>
<feature type="compositionally biased region" description="Polar residues" evidence="2">
    <location>
        <begin position="95"/>
        <end position="121"/>
    </location>
</feature>
<evidence type="ECO:0000313" key="5">
    <source>
        <dbReference type="Proteomes" id="UP000748531"/>
    </source>
</evidence>